<dbReference type="Proteomes" id="UP000322214">
    <property type="component" value="Chromosome"/>
</dbReference>
<evidence type="ECO:0000313" key="2">
    <source>
        <dbReference type="EMBL" id="QEG23178.1"/>
    </source>
</evidence>
<dbReference type="Gene3D" id="1.25.40.10">
    <property type="entry name" value="Tetratricopeptide repeat domain"/>
    <property type="match status" value="1"/>
</dbReference>
<proteinExistence type="predicted"/>
<dbReference type="RefSeq" id="WP_075083272.1">
    <property type="nucleotide sequence ID" value="NZ_CP042912.1"/>
</dbReference>
<feature type="region of interest" description="Disordered" evidence="1">
    <location>
        <begin position="29"/>
        <end position="110"/>
    </location>
</feature>
<keyword evidence="3" id="KW-1185">Reference proteome</keyword>
<accession>A0A5B9PA04</accession>
<evidence type="ECO:0000256" key="1">
    <source>
        <dbReference type="SAM" id="MobiDB-lite"/>
    </source>
</evidence>
<reference evidence="2 3" key="1">
    <citation type="submission" date="2019-08" db="EMBL/GenBank/DDBJ databases">
        <title>Deep-cultivation of Planctomycetes and their phenomic and genomic characterization uncovers novel biology.</title>
        <authorList>
            <person name="Wiegand S."/>
            <person name="Jogler M."/>
            <person name="Boedeker C."/>
            <person name="Pinto D."/>
            <person name="Vollmers J."/>
            <person name="Rivas-Marin E."/>
            <person name="Kohn T."/>
            <person name="Peeters S.H."/>
            <person name="Heuer A."/>
            <person name="Rast P."/>
            <person name="Oberbeckmann S."/>
            <person name="Bunk B."/>
            <person name="Jeske O."/>
            <person name="Meyerdierks A."/>
            <person name="Storesund J.E."/>
            <person name="Kallscheuer N."/>
            <person name="Luecker S."/>
            <person name="Lage O.M."/>
            <person name="Pohl T."/>
            <person name="Merkel B.J."/>
            <person name="Hornburger P."/>
            <person name="Mueller R.-W."/>
            <person name="Bruemmer F."/>
            <person name="Labrenz M."/>
            <person name="Spormann A.M."/>
            <person name="Op den Camp H."/>
            <person name="Overmann J."/>
            <person name="Amann R."/>
            <person name="Jetten M.S.M."/>
            <person name="Mascher T."/>
            <person name="Medema M.H."/>
            <person name="Devos D.P."/>
            <person name="Kaster A.-K."/>
            <person name="Ovreas L."/>
            <person name="Rohde M."/>
            <person name="Galperin M.Y."/>
            <person name="Jogler C."/>
        </authorList>
    </citation>
    <scope>NUCLEOTIDE SEQUENCE [LARGE SCALE GENOMIC DNA]</scope>
    <source>
        <strain evidence="2 3">FC18</strain>
    </source>
</reference>
<dbReference type="EMBL" id="CP042912">
    <property type="protein sequence ID" value="QEG23178.1"/>
    <property type="molecule type" value="Genomic_DNA"/>
</dbReference>
<dbReference type="SUPFAM" id="SSF48452">
    <property type="entry name" value="TPR-like"/>
    <property type="match status" value="1"/>
</dbReference>
<dbReference type="KEGG" id="mff:MFFC18_30740"/>
<feature type="compositionally biased region" description="Polar residues" evidence="1">
    <location>
        <begin position="101"/>
        <end position="110"/>
    </location>
</feature>
<organism evidence="2 3">
    <name type="scientific">Mariniblastus fucicola</name>
    <dbReference type="NCBI Taxonomy" id="980251"/>
    <lineage>
        <taxon>Bacteria</taxon>
        <taxon>Pseudomonadati</taxon>
        <taxon>Planctomycetota</taxon>
        <taxon>Planctomycetia</taxon>
        <taxon>Pirellulales</taxon>
        <taxon>Pirellulaceae</taxon>
        <taxon>Mariniblastus</taxon>
    </lineage>
</organism>
<protein>
    <submittedName>
        <fullName evidence="2">Uncharacterized protein</fullName>
    </submittedName>
</protein>
<evidence type="ECO:0000313" key="3">
    <source>
        <dbReference type="Proteomes" id="UP000322214"/>
    </source>
</evidence>
<gene>
    <name evidence="2" type="ORF">MFFC18_30740</name>
</gene>
<dbReference type="STRING" id="980251.GCA_001642875_00470"/>
<sequence>MVDTFRFAVVIAVLLMVTPVDSSYAQKANGFSKSGRGSRPATASSSPRSSGQGQGSASRGNRGNSNQGRGNRGPQRGSNHNSHGHSGRGHNSSGRGNYSRPTQQFNHHSFYSSRGPVIRYSFTPSYSLRGHYLPVVPYGYSDYPYGYGPTIYQDPYASGYGYSSGYPNYNPAYSTYGSHLNAGVLSSNVVGSSVAAQALERLRNEQAIVPMDQGASDARDAEILRLQIELERAKQALANQNAPGQQQTLLKPPVEEVPAPDPIEVEDQLGLAPIIETNQLAAASHLKAERAFRTGDYGQAARFAGLAQSLDESNGKLMLFAAQAHFANGEYREAAQDLTKANSLLSPEEMCWVVENFKLFYGKNDFVTQVKNLSAHLKQEPNDARAWLLRGYQYCALGHHDAARKDLNRARDLGASAELTATLLQRCVVDVLDQ</sequence>
<feature type="compositionally biased region" description="Low complexity" evidence="1">
    <location>
        <begin position="89"/>
        <end position="100"/>
    </location>
</feature>
<dbReference type="AlphaFoldDB" id="A0A5B9PA04"/>
<name>A0A5B9PA04_9BACT</name>
<dbReference type="InterPro" id="IPR011990">
    <property type="entry name" value="TPR-like_helical_dom_sf"/>
</dbReference>
<feature type="compositionally biased region" description="Low complexity" evidence="1">
    <location>
        <begin position="34"/>
        <end position="81"/>
    </location>
</feature>